<proteinExistence type="predicted"/>
<dbReference type="Proteomes" id="UP000533017">
    <property type="component" value="Unassembled WGS sequence"/>
</dbReference>
<evidence type="ECO:0000256" key="1">
    <source>
        <dbReference type="SAM" id="MobiDB-lite"/>
    </source>
</evidence>
<name>A0ABX2S897_9ACTN</name>
<feature type="compositionally biased region" description="Polar residues" evidence="1">
    <location>
        <begin position="1"/>
        <end position="10"/>
    </location>
</feature>
<reference evidence="2 3" key="1">
    <citation type="submission" date="2020-07" db="EMBL/GenBank/DDBJ databases">
        <title>Sequencing the genomes of 1000 actinobacteria strains.</title>
        <authorList>
            <person name="Klenk H.-P."/>
        </authorList>
    </citation>
    <scope>NUCLEOTIDE SEQUENCE [LARGE SCALE GENOMIC DNA]</scope>
    <source>
        <strain evidence="2 3">DSM 45117</strain>
    </source>
</reference>
<dbReference type="EMBL" id="JACBZA010000001">
    <property type="protein sequence ID" value="NYH84436.1"/>
    <property type="molecule type" value="Genomic_DNA"/>
</dbReference>
<sequence>MGSRARTTGTGAEVPSAARQGTTRTGRVHPRRVVSERTALVSLLMRDQ</sequence>
<protein>
    <submittedName>
        <fullName evidence="2">Uncharacterized protein</fullName>
    </submittedName>
</protein>
<comment type="caution">
    <text evidence="2">The sequence shown here is derived from an EMBL/GenBank/DDBJ whole genome shotgun (WGS) entry which is preliminary data.</text>
</comment>
<dbReference type="RefSeq" id="WP_175542296.1">
    <property type="nucleotide sequence ID" value="NZ_FOOI01000001.1"/>
</dbReference>
<evidence type="ECO:0000313" key="2">
    <source>
        <dbReference type="EMBL" id="NYH84436.1"/>
    </source>
</evidence>
<accession>A0ABX2S897</accession>
<evidence type="ECO:0000313" key="3">
    <source>
        <dbReference type="Proteomes" id="UP000533017"/>
    </source>
</evidence>
<keyword evidence="3" id="KW-1185">Reference proteome</keyword>
<feature type="region of interest" description="Disordered" evidence="1">
    <location>
        <begin position="1"/>
        <end position="32"/>
    </location>
</feature>
<organism evidence="2 3">
    <name type="scientific">Actinopolymorpha cephalotaxi</name>
    <dbReference type="NCBI Taxonomy" id="504797"/>
    <lineage>
        <taxon>Bacteria</taxon>
        <taxon>Bacillati</taxon>
        <taxon>Actinomycetota</taxon>
        <taxon>Actinomycetes</taxon>
        <taxon>Propionibacteriales</taxon>
        <taxon>Actinopolymorphaceae</taxon>
        <taxon>Actinopolymorpha</taxon>
    </lineage>
</organism>
<gene>
    <name evidence="2" type="ORF">FHR37_003287</name>
</gene>